<dbReference type="Proteomes" id="UP001179121">
    <property type="component" value="Chromosome"/>
</dbReference>
<organism evidence="1 2">
    <name type="scientific">Nitrospira tepida</name>
    <dbReference type="NCBI Taxonomy" id="2973512"/>
    <lineage>
        <taxon>Bacteria</taxon>
        <taxon>Pseudomonadati</taxon>
        <taxon>Nitrospirota</taxon>
        <taxon>Nitrospiria</taxon>
        <taxon>Nitrospirales</taxon>
        <taxon>Nitrospiraceae</taxon>
        <taxon>Nitrospira</taxon>
    </lineage>
</organism>
<gene>
    <name evidence="1" type="ORF">DNFV4_01319</name>
</gene>
<dbReference type="AlphaFoldDB" id="A0AA86MXJ1"/>
<name>A0AA86MXJ1_9BACT</name>
<evidence type="ECO:0000313" key="1">
    <source>
        <dbReference type="EMBL" id="CAI4030887.1"/>
    </source>
</evidence>
<dbReference type="RefSeq" id="WP_289267857.1">
    <property type="nucleotide sequence ID" value="NZ_OX365700.1"/>
</dbReference>
<dbReference type="EMBL" id="OX365700">
    <property type="protein sequence ID" value="CAI4030887.1"/>
    <property type="molecule type" value="Genomic_DNA"/>
</dbReference>
<sequence length="63" mass="6596">MFGFQLRIADDPDAATLEEKGRDIGQRGTAEPAGIGEAAAEVAGLEQNVVLGEKNPPYSLLVV</sequence>
<protein>
    <submittedName>
        <fullName evidence="1">Uncharacterized protein</fullName>
    </submittedName>
</protein>
<evidence type="ECO:0000313" key="2">
    <source>
        <dbReference type="Proteomes" id="UP001179121"/>
    </source>
</evidence>
<keyword evidence="2" id="KW-1185">Reference proteome</keyword>
<dbReference type="KEGG" id="nti:DNFV4_01319"/>
<accession>A0AA86MXJ1</accession>
<reference evidence="1" key="1">
    <citation type="submission" date="2022-10" db="EMBL/GenBank/DDBJ databases">
        <authorList>
            <person name="Koch H."/>
        </authorList>
    </citation>
    <scope>NUCLEOTIDE SEQUENCE</scope>
    <source>
        <strain evidence="1">DNF</strain>
    </source>
</reference>
<proteinExistence type="predicted"/>